<dbReference type="Pfam" id="PF17854">
    <property type="entry name" value="FtsK_alpha"/>
    <property type="match status" value="1"/>
</dbReference>
<dbReference type="SMART" id="SM00382">
    <property type="entry name" value="AAA"/>
    <property type="match status" value="1"/>
</dbReference>
<dbReference type="GO" id="GO:0007059">
    <property type="term" value="P:chromosome segregation"/>
    <property type="evidence" value="ECO:0007669"/>
    <property type="project" value="UniProtKB-KW"/>
</dbReference>
<proteinExistence type="inferred from homology"/>
<dbReference type="SUPFAM" id="SSF46785">
    <property type="entry name" value="Winged helix' DNA-binding domain"/>
    <property type="match status" value="1"/>
</dbReference>
<evidence type="ECO:0000256" key="3">
    <source>
        <dbReference type="ARBA" id="ARBA00022475"/>
    </source>
</evidence>
<dbReference type="AlphaFoldDB" id="A0A0L6W1H9"/>
<dbReference type="SMART" id="SM00843">
    <property type="entry name" value="Ftsk_gamma"/>
    <property type="match status" value="1"/>
</dbReference>
<dbReference type="InterPro" id="IPR036390">
    <property type="entry name" value="WH_DNA-bd_sf"/>
</dbReference>
<keyword evidence="6 15" id="KW-0547">Nucleotide-binding</keyword>
<evidence type="ECO:0000256" key="12">
    <source>
        <dbReference type="ARBA" id="ARBA00023306"/>
    </source>
</evidence>
<dbReference type="GO" id="GO:0005524">
    <property type="term" value="F:ATP binding"/>
    <property type="evidence" value="ECO:0007669"/>
    <property type="project" value="UniProtKB-UniRule"/>
</dbReference>
<dbReference type="InterPro" id="IPR003593">
    <property type="entry name" value="AAA+_ATPase"/>
</dbReference>
<accession>A0A0L6W1H9</accession>
<dbReference type="Gene3D" id="3.30.980.40">
    <property type="match status" value="1"/>
</dbReference>
<comment type="caution">
    <text evidence="18">The sequence shown here is derived from an EMBL/GenBank/DDBJ whole genome shotgun (WGS) entry which is preliminary data.</text>
</comment>
<evidence type="ECO:0000256" key="8">
    <source>
        <dbReference type="ARBA" id="ARBA00022840"/>
    </source>
</evidence>
<name>A0A0L6W1H9_9FIRM</name>
<feature type="domain" description="FtsK" evidence="17">
    <location>
        <begin position="436"/>
        <end position="630"/>
    </location>
</feature>
<evidence type="ECO:0000256" key="16">
    <source>
        <dbReference type="SAM" id="Phobius"/>
    </source>
</evidence>
<keyword evidence="9 16" id="KW-1133">Transmembrane helix</keyword>
<evidence type="ECO:0000256" key="13">
    <source>
        <dbReference type="ARBA" id="ARBA00024986"/>
    </source>
</evidence>
<feature type="transmembrane region" description="Helical" evidence="16">
    <location>
        <begin position="83"/>
        <end position="101"/>
    </location>
</feature>
<keyword evidence="12" id="KW-0131">Cell cycle</keyword>
<evidence type="ECO:0000256" key="5">
    <source>
        <dbReference type="ARBA" id="ARBA00022692"/>
    </source>
</evidence>
<organism evidence="18 19">
    <name type="scientific">Thermincola ferriacetica</name>
    <dbReference type="NCBI Taxonomy" id="281456"/>
    <lineage>
        <taxon>Bacteria</taxon>
        <taxon>Bacillati</taxon>
        <taxon>Bacillota</taxon>
        <taxon>Clostridia</taxon>
        <taxon>Eubacteriales</taxon>
        <taxon>Thermincolaceae</taxon>
        <taxon>Thermincola</taxon>
    </lineage>
</organism>
<dbReference type="InterPro" id="IPR018541">
    <property type="entry name" value="Ftsk_gamma"/>
</dbReference>
<keyword evidence="3" id="KW-1003">Cell membrane</keyword>
<dbReference type="RefSeq" id="WP_052218165.1">
    <property type="nucleotide sequence ID" value="NZ_LGTE01000013.1"/>
</dbReference>
<feature type="transmembrane region" description="Helical" evidence="16">
    <location>
        <begin position="54"/>
        <end position="71"/>
    </location>
</feature>
<dbReference type="Gene3D" id="3.40.50.300">
    <property type="entry name" value="P-loop containing nucleotide triphosphate hydrolases"/>
    <property type="match status" value="1"/>
</dbReference>
<dbReference type="PANTHER" id="PTHR22683:SF41">
    <property type="entry name" value="DNA TRANSLOCASE FTSK"/>
    <property type="match status" value="1"/>
</dbReference>
<dbReference type="CDD" id="cd01127">
    <property type="entry name" value="TrwB_TraG_TraD_VirD4"/>
    <property type="match status" value="1"/>
</dbReference>
<dbReference type="GO" id="GO:0005886">
    <property type="term" value="C:plasma membrane"/>
    <property type="evidence" value="ECO:0007669"/>
    <property type="project" value="UniProtKB-SubCell"/>
</dbReference>
<evidence type="ECO:0000256" key="14">
    <source>
        <dbReference type="ARBA" id="ARBA00025923"/>
    </source>
</evidence>
<dbReference type="InterPro" id="IPR041027">
    <property type="entry name" value="FtsK_alpha"/>
</dbReference>
<feature type="transmembrane region" description="Helical" evidence="16">
    <location>
        <begin position="113"/>
        <end position="131"/>
    </location>
</feature>
<dbReference type="SUPFAM" id="SSF52540">
    <property type="entry name" value="P-loop containing nucleoside triphosphate hydrolases"/>
    <property type="match status" value="1"/>
</dbReference>
<dbReference type="InterPro" id="IPR027417">
    <property type="entry name" value="P-loop_NTPase"/>
</dbReference>
<evidence type="ECO:0000256" key="1">
    <source>
        <dbReference type="ARBA" id="ARBA00004651"/>
    </source>
</evidence>
<dbReference type="InterPro" id="IPR002543">
    <property type="entry name" value="FtsK_dom"/>
</dbReference>
<evidence type="ECO:0000256" key="10">
    <source>
        <dbReference type="ARBA" id="ARBA00023125"/>
    </source>
</evidence>
<evidence type="ECO:0000256" key="11">
    <source>
        <dbReference type="ARBA" id="ARBA00023136"/>
    </source>
</evidence>
<dbReference type="InterPro" id="IPR036388">
    <property type="entry name" value="WH-like_DNA-bd_sf"/>
</dbReference>
<reference evidence="19" key="1">
    <citation type="submission" date="2015-07" db="EMBL/GenBank/DDBJ databases">
        <title>Complete Genome of Thermincola ferriacetica strain Z-0001T.</title>
        <authorList>
            <person name="Lusk B."/>
            <person name="Badalamenti J.P."/>
            <person name="Parameswaran P."/>
            <person name="Bond D.R."/>
            <person name="Torres C.I."/>
        </authorList>
    </citation>
    <scope>NUCLEOTIDE SEQUENCE [LARGE SCALE GENOMIC DNA]</scope>
    <source>
        <strain evidence="19">Z-0001</strain>
    </source>
</reference>
<sequence length="776" mass="84694">MAKNKVAVNEEIKFEIMGISFLAFSVLCLVSLFSKTTGAVGEFVDMALQRLAGEGKYIFPFIVAFYGFKLIKERRKTKFSHQLLGAAALLAMVLTFIHIQSEEKSLFQAGWEGRGGGIIGGAFSAVFINLFGKTGTYIVLITLFIINVILITNISAITLFKRFTANVLAFMQRLKEGIADFIFTEEEEVEVPDQSPVGEPQLPIFANKKKAPLFLDNGVLQYEDGVSGQGREIKFADYADDGDEPQVNIYSEPIEKLAESGSELARIDAIIEKRGKGKNKVNAELETPELKVGGGGEDGYNLPPLSLLTKNVKLKSTRMSKDITDNVRILEETLANFGVKARVTQVSRGPAITRYELQPAPGVKVSRIVSLADDIALSMAASDVRIEAPIPGKAAVGIEVPNKEISMVHVRELFESPEFMNSSSKLTVALGKDIAGNTIIGDLASMPHLLIAGATGSGKSVCMNTLIASILYKAKPNEVKLIMIDPKMVELTTYNGIPHLIAPVVTEAKKAAGSLRWVVREMEKRYEKFAQAGVKDIKRYNNLIQGEGYEGEKEPLPFIVVVIDELADLMMVAPADVEDAICRLAQMARAAGIHLVVATQRPSVDVITGLIKANIPSRIAFAVSSSTDSRTILDMSGAEKLLGKGDMLFFPVGAPKPVRVQGAYLSDKEVEALVDYLKKQGQPEFAEGVIQSDTSGSAPNMEEDELFIDAVKVLLESGQASISMLQRRLRIGYARAARLIDMMEERGIVGGYEGSKPRNILITMEQFQRMLENKKS</sequence>
<evidence type="ECO:0000256" key="4">
    <source>
        <dbReference type="ARBA" id="ARBA00022618"/>
    </source>
</evidence>
<comment type="subunit">
    <text evidence="14">Homohexamer. Forms a ring that surrounds DNA.</text>
</comment>
<dbReference type="GO" id="GO:0003677">
    <property type="term" value="F:DNA binding"/>
    <property type="evidence" value="ECO:0007669"/>
    <property type="project" value="UniProtKB-KW"/>
</dbReference>
<dbReference type="GO" id="GO:0051301">
    <property type="term" value="P:cell division"/>
    <property type="evidence" value="ECO:0007669"/>
    <property type="project" value="UniProtKB-KW"/>
</dbReference>
<keyword evidence="19" id="KW-1185">Reference proteome</keyword>
<evidence type="ECO:0000259" key="17">
    <source>
        <dbReference type="PROSITE" id="PS50901"/>
    </source>
</evidence>
<feature type="binding site" evidence="15">
    <location>
        <begin position="453"/>
        <end position="460"/>
    </location>
    <ligand>
        <name>ATP</name>
        <dbReference type="ChEBI" id="CHEBI:30616"/>
    </ligand>
</feature>
<evidence type="ECO:0000313" key="18">
    <source>
        <dbReference type="EMBL" id="KNZ69336.1"/>
    </source>
</evidence>
<evidence type="ECO:0000256" key="7">
    <source>
        <dbReference type="ARBA" id="ARBA00022829"/>
    </source>
</evidence>
<dbReference type="Gene3D" id="1.10.10.10">
    <property type="entry name" value="Winged helix-like DNA-binding domain superfamily/Winged helix DNA-binding domain"/>
    <property type="match status" value="1"/>
</dbReference>
<evidence type="ECO:0000256" key="15">
    <source>
        <dbReference type="PROSITE-ProRule" id="PRU00289"/>
    </source>
</evidence>
<keyword evidence="5 16" id="KW-0812">Transmembrane</keyword>
<dbReference type="PATRIC" id="fig|281456.6.peg.2070"/>
<comment type="function">
    <text evidence="13">Essential cell division protein that coordinates cell division and chromosome segregation. The N-terminus is involved in assembly of the cell-division machinery. The C-terminus functions as a DNA motor that moves dsDNA in an ATP-dependent manner towards the dif recombination site, which is located within the replication terminus region. Required for activation of the Xer recombinase, allowing activation of chromosome unlinking by recombination.</text>
</comment>
<gene>
    <name evidence="18" type="ORF">Tfer_1973</name>
</gene>
<evidence type="ECO:0000256" key="9">
    <source>
        <dbReference type="ARBA" id="ARBA00022989"/>
    </source>
</evidence>
<protein>
    <submittedName>
        <fullName evidence="18">Cell division protein FtsK</fullName>
    </submittedName>
</protein>
<dbReference type="PANTHER" id="PTHR22683">
    <property type="entry name" value="SPORULATION PROTEIN RELATED"/>
    <property type="match status" value="1"/>
</dbReference>
<keyword evidence="8 15" id="KW-0067">ATP-binding</keyword>
<dbReference type="Pfam" id="PF01580">
    <property type="entry name" value="FtsK_SpoIIIE"/>
    <property type="match status" value="1"/>
</dbReference>
<evidence type="ECO:0000256" key="2">
    <source>
        <dbReference type="ARBA" id="ARBA00006474"/>
    </source>
</evidence>
<dbReference type="PROSITE" id="PS50901">
    <property type="entry name" value="FTSK"/>
    <property type="match status" value="1"/>
</dbReference>
<dbReference type="InterPro" id="IPR050206">
    <property type="entry name" value="FtsK/SpoIIIE/SftA"/>
</dbReference>
<evidence type="ECO:0000313" key="19">
    <source>
        <dbReference type="Proteomes" id="UP000037175"/>
    </source>
</evidence>
<dbReference type="Pfam" id="PF13491">
    <property type="entry name" value="FtsK_4TM"/>
    <property type="match status" value="1"/>
</dbReference>
<keyword evidence="7" id="KW-0159">Chromosome partition</keyword>
<feature type="transmembrane region" description="Helical" evidence="16">
    <location>
        <begin position="12"/>
        <end position="34"/>
    </location>
</feature>
<keyword evidence="10" id="KW-0238">DNA-binding</keyword>
<keyword evidence="4 18" id="KW-0132">Cell division</keyword>
<dbReference type="Pfam" id="PF09397">
    <property type="entry name" value="FtsK_gamma"/>
    <property type="match status" value="1"/>
</dbReference>
<dbReference type="EMBL" id="LGTE01000013">
    <property type="protein sequence ID" value="KNZ69336.1"/>
    <property type="molecule type" value="Genomic_DNA"/>
</dbReference>
<comment type="subcellular location">
    <subcellularLocation>
        <location evidence="1">Cell membrane</location>
        <topology evidence="1">Multi-pass membrane protein</topology>
    </subcellularLocation>
</comment>
<keyword evidence="11 16" id="KW-0472">Membrane</keyword>
<dbReference type="Proteomes" id="UP000037175">
    <property type="component" value="Unassembled WGS sequence"/>
</dbReference>
<evidence type="ECO:0000256" key="6">
    <source>
        <dbReference type="ARBA" id="ARBA00022741"/>
    </source>
</evidence>
<feature type="transmembrane region" description="Helical" evidence="16">
    <location>
        <begin position="138"/>
        <end position="160"/>
    </location>
</feature>
<dbReference type="InterPro" id="IPR025199">
    <property type="entry name" value="FtsK_4TM"/>
</dbReference>
<comment type="similarity">
    <text evidence="2">Belongs to the FtsK/SpoIIIE/SftA family.</text>
</comment>